<evidence type="ECO:0000313" key="1">
    <source>
        <dbReference type="EMBL" id="TWU73306.1"/>
    </source>
</evidence>
<protein>
    <submittedName>
        <fullName evidence="1">Uncharacterized protein</fullName>
    </submittedName>
</protein>
<evidence type="ECO:0000313" key="2">
    <source>
        <dbReference type="Proteomes" id="UP000317257"/>
    </source>
</evidence>
<gene>
    <name evidence="1" type="ORF">ED733_003934</name>
</gene>
<name>A0A5C6GBG4_METRR</name>
<dbReference type="AlphaFoldDB" id="A0A5C6GBG4"/>
<accession>A0A5C6GBG4</accession>
<dbReference type="Proteomes" id="UP000317257">
    <property type="component" value="Unassembled WGS sequence"/>
</dbReference>
<proteinExistence type="predicted"/>
<organism evidence="1 2">
    <name type="scientific">Metarhizium rileyi (strain RCEF 4871)</name>
    <name type="common">Nomuraea rileyi</name>
    <dbReference type="NCBI Taxonomy" id="1649241"/>
    <lineage>
        <taxon>Eukaryota</taxon>
        <taxon>Fungi</taxon>
        <taxon>Dikarya</taxon>
        <taxon>Ascomycota</taxon>
        <taxon>Pezizomycotina</taxon>
        <taxon>Sordariomycetes</taxon>
        <taxon>Hypocreomycetidae</taxon>
        <taxon>Hypocreales</taxon>
        <taxon>Clavicipitaceae</taxon>
        <taxon>Metarhizium</taxon>
    </lineage>
</organism>
<sequence>MSRGASLSFHWQITYCGAKLLVTPKGPAGDYNAKQEKKILIKIHDDVQYQIVVAGYSLESQEYRDKVKNYQQGNVTTEELFGELDAQLRPDTDRPTGVHTPHASQIYIKKEVGRGQSVSSCRYIQVTQVYLMRMDLSLSW</sequence>
<reference evidence="2" key="1">
    <citation type="submission" date="2018-12" db="EMBL/GenBank/DDBJ databases">
        <title>The complete genome of Metarhizium rileyi, a key fungal pathogen of Lepidoptera.</title>
        <authorList>
            <person name="Binneck E."/>
            <person name="Lastra C.C.L."/>
            <person name="Sosa-Gomez D.R."/>
        </authorList>
    </citation>
    <scope>NUCLEOTIDE SEQUENCE [LARGE SCALE GENOMIC DNA]</scope>
    <source>
        <strain evidence="2">Cep018-CH2</strain>
    </source>
</reference>
<dbReference type="EMBL" id="SBHS01000019">
    <property type="protein sequence ID" value="TWU73306.1"/>
    <property type="molecule type" value="Genomic_DNA"/>
</dbReference>
<comment type="caution">
    <text evidence="1">The sequence shown here is derived from an EMBL/GenBank/DDBJ whole genome shotgun (WGS) entry which is preliminary data.</text>
</comment>